<name>A0A0P4RG16_9ACTN</name>
<reference evidence="1 2" key="2">
    <citation type="journal article" date="2015" name="Stand. Genomic Sci.">
        <title>Draft genome sequence of marine-derived Streptomyces sp. TP-A0598, a producer of anti-MRSA antibiotic lydicamycins.</title>
        <authorList>
            <person name="Komaki H."/>
            <person name="Ichikawa N."/>
            <person name="Hosoyama A."/>
            <person name="Fujita N."/>
            <person name="Igarashi Y."/>
        </authorList>
    </citation>
    <scope>NUCLEOTIDE SEQUENCE [LARGE SCALE GENOMIC DNA]</scope>
    <source>
        <strain evidence="1 2">NBRC 110027</strain>
    </source>
</reference>
<dbReference type="AlphaFoldDB" id="A0A0P4RG16"/>
<gene>
    <name evidence="1" type="ORF">TPA0598_10_01020</name>
</gene>
<sequence>MIDSPDPLARIMERVPPPVEAVNGSGDWGAAERALGTPLPDDFKRVVAAYGRGDFWGALCLCTPFGDDNPVRLRADLLEDFGPSRDRWPEKYPYPLFPEPGGLLAWAVTDTGTHLCWLTVGPPASWPVVIWSRDDAYERFDCGVAAFLEEWLSGRLTSELLPADPDLAPWFDAAVDRDHIYLQLDEGPLPYPERLRILREALGPTADRGSYEYQGSRQDHFVVTETGWQLTYETAYGHQLRVAFPPADSARARDTVLAALARMGCAVQSVSPVHGTSSWA</sequence>
<organism evidence="1 2">
    <name type="scientific">Streptomyces lydicamycinicus</name>
    <dbReference type="NCBI Taxonomy" id="1546107"/>
    <lineage>
        <taxon>Bacteria</taxon>
        <taxon>Bacillati</taxon>
        <taxon>Actinomycetota</taxon>
        <taxon>Actinomycetes</taxon>
        <taxon>Kitasatosporales</taxon>
        <taxon>Streptomycetaceae</taxon>
        <taxon>Streptomyces</taxon>
    </lineage>
</organism>
<keyword evidence="2" id="KW-1185">Reference proteome</keyword>
<dbReference type="Pfam" id="PF14568">
    <property type="entry name" value="SUKH_6"/>
    <property type="match status" value="1"/>
</dbReference>
<comment type="caution">
    <text evidence="1">The sequence shown here is derived from an EMBL/GenBank/DDBJ whole genome shotgun (WGS) entry which is preliminary data.</text>
</comment>
<dbReference type="OrthoDB" id="5572373at2"/>
<dbReference type="Proteomes" id="UP000048965">
    <property type="component" value="Unassembled WGS sequence"/>
</dbReference>
<dbReference type="RefSeq" id="WP_042160903.1">
    <property type="nucleotide sequence ID" value="NZ_BBNO01000010.1"/>
</dbReference>
<protein>
    <recommendedName>
        <fullName evidence="3">Knr4/Smi1-like domain-containing protein</fullName>
    </recommendedName>
</protein>
<accession>A0A0P4RG16</accession>
<evidence type="ECO:0008006" key="3">
    <source>
        <dbReference type="Google" id="ProtNLM"/>
    </source>
</evidence>
<dbReference type="Gene3D" id="3.40.1580.10">
    <property type="entry name" value="SMI1/KNR4-like"/>
    <property type="match status" value="1"/>
</dbReference>
<reference evidence="2" key="1">
    <citation type="submission" date="2014-09" db="EMBL/GenBank/DDBJ databases">
        <title>Whole genome shotgun sequence of Streptomyces sp. NBRC 110027.</title>
        <authorList>
            <person name="Komaki H."/>
            <person name="Ichikawa N."/>
            <person name="Katano-Makiyama Y."/>
            <person name="Hosoyama A."/>
            <person name="Hashimoto M."/>
            <person name="Uohara A."/>
            <person name="Kitahashi Y."/>
            <person name="Ohji S."/>
            <person name="Kimura A."/>
            <person name="Yamazoe A."/>
            <person name="Igarashi Y."/>
            <person name="Fujita N."/>
        </authorList>
    </citation>
    <scope>NUCLEOTIDE SEQUENCE [LARGE SCALE GENOMIC DNA]</scope>
    <source>
        <strain evidence="2">NBRC 110027</strain>
    </source>
</reference>
<dbReference type="SUPFAM" id="SSF160631">
    <property type="entry name" value="SMI1/KNR4-like"/>
    <property type="match status" value="1"/>
</dbReference>
<dbReference type="EMBL" id="BBNO01000010">
    <property type="protein sequence ID" value="GAO12132.1"/>
    <property type="molecule type" value="Genomic_DNA"/>
</dbReference>
<evidence type="ECO:0000313" key="1">
    <source>
        <dbReference type="EMBL" id="GAO12132.1"/>
    </source>
</evidence>
<dbReference type="InterPro" id="IPR037883">
    <property type="entry name" value="Knr4/Smi1-like_sf"/>
</dbReference>
<evidence type="ECO:0000313" key="2">
    <source>
        <dbReference type="Proteomes" id="UP000048965"/>
    </source>
</evidence>
<proteinExistence type="predicted"/>